<evidence type="ECO:0000256" key="1">
    <source>
        <dbReference type="SAM" id="Phobius"/>
    </source>
</evidence>
<gene>
    <name evidence="2" type="ORF">G7034_07430</name>
</gene>
<proteinExistence type="predicted"/>
<dbReference type="Proteomes" id="UP000643701">
    <property type="component" value="Unassembled WGS sequence"/>
</dbReference>
<feature type="transmembrane region" description="Helical" evidence="1">
    <location>
        <begin position="38"/>
        <end position="55"/>
    </location>
</feature>
<name>A0A967E2U0_9FLAO</name>
<keyword evidence="1" id="KW-0472">Membrane</keyword>
<dbReference type="AlphaFoldDB" id="A0A967E2U0"/>
<reference evidence="2" key="1">
    <citation type="submission" date="2020-03" db="EMBL/GenBank/DDBJ databases">
        <title>Psychroflexus Maritimus sp. nov., isolate from marine sediment.</title>
        <authorList>
            <person name="Zhong Y.-L."/>
        </authorList>
    </citation>
    <scope>NUCLEOTIDE SEQUENCE</scope>
    <source>
        <strain evidence="2">C1</strain>
    </source>
</reference>
<protein>
    <submittedName>
        <fullName evidence="2">SdpI family protein</fullName>
    </submittedName>
</protein>
<evidence type="ECO:0000313" key="3">
    <source>
        <dbReference type="Proteomes" id="UP000643701"/>
    </source>
</evidence>
<dbReference type="EMBL" id="JAANAS010000050">
    <property type="protein sequence ID" value="NGZ90079.1"/>
    <property type="molecule type" value="Genomic_DNA"/>
</dbReference>
<accession>A0A967E2U0</accession>
<evidence type="ECO:0000313" key="2">
    <source>
        <dbReference type="EMBL" id="NGZ90079.1"/>
    </source>
</evidence>
<organism evidence="2 3">
    <name type="scientific">Psychroflexus maritimus</name>
    <dbReference type="NCBI Taxonomy" id="2714865"/>
    <lineage>
        <taxon>Bacteria</taxon>
        <taxon>Pseudomonadati</taxon>
        <taxon>Bacteroidota</taxon>
        <taxon>Flavobacteriia</taxon>
        <taxon>Flavobacteriales</taxon>
        <taxon>Flavobacteriaceae</taxon>
        <taxon>Psychroflexus</taxon>
    </lineage>
</organism>
<keyword evidence="1" id="KW-1133">Transmembrane helix</keyword>
<dbReference type="InterPro" id="IPR025962">
    <property type="entry name" value="SdpI/YhfL"/>
</dbReference>
<feature type="transmembrane region" description="Helical" evidence="1">
    <location>
        <begin position="61"/>
        <end position="79"/>
    </location>
</feature>
<keyword evidence="1" id="KW-0812">Transmembrane</keyword>
<comment type="caution">
    <text evidence="2">The sequence shown here is derived from an EMBL/GenBank/DDBJ whole genome shotgun (WGS) entry which is preliminary data.</text>
</comment>
<sequence length="91" mass="10922">MLKKPPKSINHFYGYRTKRSMKSQEAWDFSQKYAAKSMLRWGFYYLLTALLAFVIQPSILWEISISLSLMFVFIFIPIYKTERILIQKFGR</sequence>
<dbReference type="Pfam" id="PF13630">
    <property type="entry name" value="SdpI"/>
    <property type="match status" value="1"/>
</dbReference>
<dbReference type="RefSeq" id="WP_166400327.1">
    <property type="nucleotide sequence ID" value="NZ_JAANAS010000050.1"/>
</dbReference>
<keyword evidence="3" id="KW-1185">Reference proteome</keyword>